<dbReference type="Proteomes" id="UP001482513">
    <property type="component" value="Unassembled WGS sequence"/>
</dbReference>
<protein>
    <submittedName>
        <fullName evidence="2">Late competence development ComFB family protein</fullName>
    </submittedName>
</protein>
<dbReference type="Pfam" id="PF10719">
    <property type="entry name" value="ComFB"/>
    <property type="match status" value="1"/>
</dbReference>
<evidence type="ECO:0000256" key="1">
    <source>
        <dbReference type="SAM" id="MobiDB-lite"/>
    </source>
</evidence>
<feature type="compositionally biased region" description="Polar residues" evidence="1">
    <location>
        <begin position="194"/>
        <end position="213"/>
    </location>
</feature>
<dbReference type="RefSeq" id="WP_190702865.1">
    <property type="nucleotide sequence ID" value="NZ_JAMPKX010000004.1"/>
</dbReference>
<reference evidence="2 3" key="1">
    <citation type="submission" date="2022-04" db="EMBL/GenBank/DDBJ databases">
        <title>Positive selection, recombination, and allopatry shape intraspecific diversity of widespread and dominant cyanobacteria.</title>
        <authorList>
            <person name="Wei J."/>
            <person name="Shu W."/>
            <person name="Hu C."/>
        </authorList>
    </citation>
    <scope>NUCLEOTIDE SEQUENCE [LARGE SCALE GENOMIC DNA]</scope>
    <source>
        <strain evidence="2 3">DQ-A4</strain>
    </source>
</reference>
<dbReference type="InterPro" id="IPR019657">
    <property type="entry name" value="ComFB"/>
</dbReference>
<evidence type="ECO:0000313" key="2">
    <source>
        <dbReference type="EMBL" id="MEP0947628.1"/>
    </source>
</evidence>
<feature type="compositionally biased region" description="Basic and acidic residues" evidence="1">
    <location>
        <begin position="152"/>
        <end position="162"/>
    </location>
</feature>
<evidence type="ECO:0000313" key="3">
    <source>
        <dbReference type="Proteomes" id="UP001482513"/>
    </source>
</evidence>
<accession>A0ABV0K6U0</accession>
<feature type="region of interest" description="Disordered" evidence="1">
    <location>
        <begin position="136"/>
        <end position="213"/>
    </location>
</feature>
<gene>
    <name evidence="2" type="ORF">NC992_12160</name>
</gene>
<organism evidence="2 3">
    <name type="scientific">Leptolyngbya subtilissima DQ-A4</name>
    <dbReference type="NCBI Taxonomy" id="2933933"/>
    <lineage>
        <taxon>Bacteria</taxon>
        <taxon>Bacillati</taxon>
        <taxon>Cyanobacteriota</taxon>
        <taxon>Cyanophyceae</taxon>
        <taxon>Leptolyngbyales</taxon>
        <taxon>Leptolyngbyaceae</taxon>
        <taxon>Leptolyngbya group</taxon>
        <taxon>Leptolyngbya</taxon>
    </lineage>
</organism>
<name>A0ABV0K6U0_9CYAN</name>
<proteinExistence type="predicted"/>
<comment type="caution">
    <text evidence="2">The sequence shown here is derived from an EMBL/GenBank/DDBJ whole genome shotgun (WGS) entry which is preliminary data.</text>
</comment>
<dbReference type="EMBL" id="JAMPKX010000004">
    <property type="protein sequence ID" value="MEP0947628.1"/>
    <property type="molecule type" value="Genomic_DNA"/>
</dbReference>
<sequence length="213" mass="24263">MKIDHDVPRHAYVNVMELLVAEEVDKQVKTMQPRMLKYLKRVEVETYALNRLPSLYASSEKGRQLQYEKAKRELHNQIKSAVRQAFAAVQVDPIRASQPLHNQQDDAASIALNALRDLLKQPDLNWDGAINRLRSLLGRRGDQPPTAPAQEPSHRTRYRNDAPDMAAPGTDPDHGHYWRPGTYGSEVSWKKTHNPGSAPSSSNFDWNDSRYSQ</sequence>
<keyword evidence="3" id="KW-1185">Reference proteome</keyword>